<evidence type="ECO:0000256" key="1">
    <source>
        <dbReference type="ARBA" id="ARBA00002591"/>
    </source>
</evidence>
<evidence type="ECO:0008006" key="16">
    <source>
        <dbReference type="Google" id="ProtNLM"/>
    </source>
</evidence>
<accession>A0A5S3V628</accession>
<keyword evidence="9" id="KW-0564">Palmitate</keyword>
<evidence type="ECO:0000256" key="12">
    <source>
        <dbReference type="ARBA" id="ARBA00023288"/>
    </source>
</evidence>
<dbReference type="AlphaFoldDB" id="A0A5S3V628"/>
<evidence type="ECO:0000256" key="9">
    <source>
        <dbReference type="ARBA" id="ARBA00023139"/>
    </source>
</evidence>
<dbReference type="GO" id="GO:0009427">
    <property type="term" value="C:bacterial-type flagellum basal body, distal rod, L ring"/>
    <property type="evidence" value="ECO:0007669"/>
    <property type="project" value="InterPro"/>
</dbReference>
<reference evidence="15" key="2">
    <citation type="submission" date="2019-06" db="EMBL/GenBank/DDBJ databases">
        <title>Co-occurence of chitin degradation, pigmentation and bioactivity in marine Pseudoalteromonas.</title>
        <authorList>
            <person name="Sonnenschein E.C."/>
            <person name="Bech P.K."/>
        </authorList>
    </citation>
    <scope>NUCLEOTIDE SEQUENCE [LARGE SCALE GENOMIC DNA]</scope>
    <source>
        <strain evidence="15">S3790</strain>
    </source>
</reference>
<evidence type="ECO:0000256" key="8">
    <source>
        <dbReference type="ARBA" id="ARBA00023136"/>
    </source>
</evidence>
<comment type="function">
    <text evidence="1">Assembles around the rod to form the L-ring and probably protects the motor/basal body from shearing forces during rotation.</text>
</comment>
<dbReference type="EMBL" id="PNBX01000073">
    <property type="protein sequence ID" value="TMO66623.1"/>
    <property type="molecule type" value="Genomic_DNA"/>
</dbReference>
<evidence type="ECO:0000256" key="4">
    <source>
        <dbReference type="ARBA" id="ARBA00004635"/>
    </source>
</evidence>
<dbReference type="OrthoDB" id="9789463at2"/>
<keyword evidence="10" id="KW-0975">Bacterial flagellum</keyword>
<dbReference type="RefSeq" id="WP_138592748.1">
    <property type="nucleotide sequence ID" value="NZ_PNBX01000073.1"/>
</dbReference>
<evidence type="ECO:0000256" key="7">
    <source>
        <dbReference type="ARBA" id="ARBA00022729"/>
    </source>
</evidence>
<dbReference type="Pfam" id="PF02107">
    <property type="entry name" value="FlgH"/>
    <property type="match status" value="1"/>
</dbReference>
<feature type="chain" id="PRO_5024271065" description="Flagellar biosynthesis protein FlgH" evidence="13">
    <location>
        <begin position="24"/>
        <end position="192"/>
    </location>
</feature>
<gene>
    <name evidence="14" type="ORF">CWC19_15780</name>
</gene>
<comment type="caution">
    <text evidence="14">The sequence shown here is derived from an EMBL/GenBank/DDBJ whole genome shotgun (WGS) entry which is preliminary data.</text>
</comment>
<dbReference type="PANTHER" id="PTHR34933:SF1">
    <property type="entry name" value="FLAGELLAR L-RING PROTEIN"/>
    <property type="match status" value="1"/>
</dbReference>
<evidence type="ECO:0000313" key="15">
    <source>
        <dbReference type="Proteomes" id="UP000307217"/>
    </source>
</evidence>
<dbReference type="GO" id="GO:0003774">
    <property type="term" value="F:cytoskeletal motor activity"/>
    <property type="evidence" value="ECO:0007669"/>
    <property type="project" value="InterPro"/>
</dbReference>
<evidence type="ECO:0000256" key="3">
    <source>
        <dbReference type="ARBA" id="ARBA00004442"/>
    </source>
</evidence>
<comment type="subcellular location">
    <subcellularLocation>
        <location evidence="2">Bacterial flagellum basal body</location>
    </subcellularLocation>
    <subcellularLocation>
        <location evidence="3">Cell outer membrane</location>
    </subcellularLocation>
    <subcellularLocation>
        <location evidence="4">Membrane</location>
        <topology evidence="4">Lipid-anchor</topology>
    </subcellularLocation>
</comment>
<evidence type="ECO:0000256" key="13">
    <source>
        <dbReference type="SAM" id="SignalP"/>
    </source>
</evidence>
<evidence type="ECO:0000256" key="2">
    <source>
        <dbReference type="ARBA" id="ARBA00004117"/>
    </source>
</evidence>
<dbReference type="PANTHER" id="PTHR34933">
    <property type="entry name" value="FLAGELLAR L-RING PROTEIN"/>
    <property type="match status" value="1"/>
</dbReference>
<dbReference type="InterPro" id="IPR000527">
    <property type="entry name" value="Flag_Lring"/>
</dbReference>
<organism evidence="14 15">
    <name type="scientific">Pseudoalteromonas aurantia</name>
    <dbReference type="NCBI Taxonomy" id="43654"/>
    <lineage>
        <taxon>Bacteria</taxon>
        <taxon>Pseudomonadati</taxon>
        <taxon>Pseudomonadota</taxon>
        <taxon>Gammaproteobacteria</taxon>
        <taxon>Alteromonadales</taxon>
        <taxon>Pseudoalteromonadaceae</taxon>
        <taxon>Pseudoalteromonas</taxon>
    </lineage>
</organism>
<keyword evidence="12" id="KW-0449">Lipoprotein</keyword>
<proteinExistence type="inferred from homology"/>
<evidence type="ECO:0000313" key="14">
    <source>
        <dbReference type="EMBL" id="TMO66623.1"/>
    </source>
</evidence>
<reference evidence="14 15" key="1">
    <citation type="submission" date="2018-01" db="EMBL/GenBank/DDBJ databases">
        <authorList>
            <person name="Paulsen S."/>
            <person name="Gram L.K."/>
        </authorList>
    </citation>
    <scope>NUCLEOTIDE SEQUENCE [LARGE SCALE GENOMIC DNA]</scope>
    <source>
        <strain evidence="14 15">S3790</strain>
    </source>
</reference>
<keyword evidence="11" id="KW-0998">Cell outer membrane</keyword>
<dbReference type="Proteomes" id="UP000307217">
    <property type="component" value="Unassembled WGS sequence"/>
</dbReference>
<dbReference type="GO" id="GO:0071973">
    <property type="term" value="P:bacterial-type flagellum-dependent cell motility"/>
    <property type="evidence" value="ECO:0007669"/>
    <property type="project" value="InterPro"/>
</dbReference>
<evidence type="ECO:0000256" key="6">
    <source>
        <dbReference type="ARBA" id="ARBA00011439"/>
    </source>
</evidence>
<evidence type="ECO:0000256" key="11">
    <source>
        <dbReference type="ARBA" id="ARBA00023237"/>
    </source>
</evidence>
<comment type="subunit">
    <text evidence="6">The basal body constitutes a major portion of the flagellar organelle and consists of four rings (L,P,S, and M) mounted on a central rod.</text>
</comment>
<name>A0A5S3V628_9GAMM</name>
<dbReference type="GO" id="GO:0009279">
    <property type="term" value="C:cell outer membrane"/>
    <property type="evidence" value="ECO:0007669"/>
    <property type="project" value="UniProtKB-SubCell"/>
</dbReference>
<dbReference type="PRINTS" id="PR01008">
    <property type="entry name" value="FLGLRINGFLGH"/>
</dbReference>
<evidence type="ECO:0000256" key="10">
    <source>
        <dbReference type="ARBA" id="ARBA00023143"/>
    </source>
</evidence>
<sequence length="192" mass="20967">MFQIKYIYLITMLLCFIPDTAYATSLFDKSSFQQLTADKRAMSIGDTVTIMVLENAQAKSRSGNANAYDFSVSAAANSPQGRWPYGVGLGTDSSGDAIISRNGFIKAQITAVVTAFDEHNNLVISGTQNITIDGELQSIELSGRVRQSDILADNTLLSSRILDAKIIFTGEDAFSEDNSEGLFEQLFSWFGF</sequence>
<evidence type="ECO:0000256" key="5">
    <source>
        <dbReference type="ARBA" id="ARBA00006929"/>
    </source>
</evidence>
<keyword evidence="8" id="KW-0472">Membrane</keyword>
<comment type="similarity">
    <text evidence="5">Belongs to the FlgH family.</text>
</comment>
<keyword evidence="7 13" id="KW-0732">Signal</keyword>
<feature type="signal peptide" evidence="13">
    <location>
        <begin position="1"/>
        <end position="23"/>
    </location>
</feature>
<protein>
    <recommendedName>
        <fullName evidence="16">Flagellar biosynthesis protein FlgH</fullName>
    </recommendedName>
</protein>